<gene>
    <name evidence="2" type="ORF">C5Y96_03090</name>
</gene>
<reference evidence="2 3" key="1">
    <citation type="submission" date="2018-02" db="EMBL/GenBank/DDBJ databases">
        <title>Comparative genomes isolates from brazilian mangrove.</title>
        <authorList>
            <person name="Araujo J.E."/>
            <person name="Taketani R.G."/>
            <person name="Silva M.C.P."/>
            <person name="Loureco M.V."/>
            <person name="Andreote F.D."/>
        </authorList>
    </citation>
    <scope>NUCLEOTIDE SEQUENCE [LARGE SCALE GENOMIC DNA]</scope>
    <source>
        <strain evidence="2 3">HEX-2 MGV</strain>
    </source>
</reference>
<dbReference type="OrthoDB" id="215904at2"/>
<dbReference type="SUPFAM" id="SSF55979">
    <property type="entry name" value="DNA clamp"/>
    <property type="match status" value="1"/>
</dbReference>
<protein>
    <recommendedName>
        <fullName evidence="4">DNA polymerase III beta sliding clamp central domain-containing protein</fullName>
    </recommendedName>
</protein>
<dbReference type="InterPro" id="IPR046938">
    <property type="entry name" value="DNA_clamp_sf"/>
</dbReference>
<dbReference type="Proteomes" id="UP000240009">
    <property type="component" value="Unassembled WGS sequence"/>
</dbReference>
<dbReference type="EMBL" id="PUIA01000016">
    <property type="protein sequence ID" value="PQO38872.1"/>
    <property type="molecule type" value="Genomic_DNA"/>
</dbReference>
<comment type="caution">
    <text evidence="2">The sequence shown here is derived from an EMBL/GenBank/DDBJ whole genome shotgun (WGS) entry which is preliminary data.</text>
</comment>
<organism evidence="2 3">
    <name type="scientific">Blastopirellula marina</name>
    <dbReference type="NCBI Taxonomy" id="124"/>
    <lineage>
        <taxon>Bacteria</taxon>
        <taxon>Pseudomonadati</taxon>
        <taxon>Planctomycetota</taxon>
        <taxon>Planctomycetia</taxon>
        <taxon>Pirellulales</taxon>
        <taxon>Pirellulaceae</taxon>
        <taxon>Blastopirellula</taxon>
    </lineage>
</organism>
<accession>A0A2S8G345</accession>
<feature type="region of interest" description="Disordered" evidence="1">
    <location>
        <begin position="359"/>
        <end position="393"/>
    </location>
</feature>
<dbReference type="RefSeq" id="WP_105350071.1">
    <property type="nucleotide sequence ID" value="NZ_PUIA01000016.1"/>
</dbReference>
<name>A0A2S8G345_9BACT</name>
<evidence type="ECO:0000313" key="2">
    <source>
        <dbReference type="EMBL" id="PQO38872.1"/>
    </source>
</evidence>
<dbReference type="Gene3D" id="3.70.10.10">
    <property type="match status" value="1"/>
</dbReference>
<evidence type="ECO:0000313" key="3">
    <source>
        <dbReference type="Proteomes" id="UP000240009"/>
    </source>
</evidence>
<dbReference type="Gene3D" id="3.10.150.10">
    <property type="entry name" value="DNA Polymerase III, subunit A, domain 2"/>
    <property type="match status" value="1"/>
</dbReference>
<sequence length="436" mass="48125">MFTIPGLVIQQFRTVVRKGLGITKRQPAPMVNLQSTQNGLRMCVQTEEVIVEYLSPSQGTLTTSLAIAFDLFRECSAGKSTDVSLHIKDDELVASWTEAGIPQMTCQPVREQADMPMTPQAWCSNPSDLLTAIRDACGTTDSESARYALSHIRLRGSDGQIAATDGRQLLAVKGFDFPWNDEVLVPASKVFDCADLCGYEKVEVAQDGEWVCVRTGPWTVRLKIDRARRFPEIDSMLRGSPQATTVLTLEESDAQFLQRTFRHLPGKAEHNSPLTFDLNGRVAVRCRAGDLDQVTEVTLANSNRDGQEVRFAANRKYVARAIELGFRTFQVGKPESPVIAQEANRTFLWANLTASSVIPPSPDAQRIESPRSSVSTAIRSSSSRSVRQSKRASPRLEKIIEALRNSTDMMSRLLNELEDSTGHSGLSPNQLRAIDG</sequence>
<evidence type="ECO:0000256" key="1">
    <source>
        <dbReference type="SAM" id="MobiDB-lite"/>
    </source>
</evidence>
<evidence type="ECO:0008006" key="4">
    <source>
        <dbReference type="Google" id="ProtNLM"/>
    </source>
</evidence>
<dbReference type="AlphaFoldDB" id="A0A2S8G345"/>
<proteinExistence type="predicted"/>
<feature type="compositionally biased region" description="Low complexity" evidence="1">
    <location>
        <begin position="370"/>
        <end position="386"/>
    </location>
</feature>